<reference evidence="2" key="3">
    <citation type="submission" date="2022-01" db="UniProtKB">
        <authorList>
            <consortium name="EnsemblPlants"/>
        </authorList>
    </citation>
    <scope>IDENTIFICATION</scope>
    <source>
        <strain evidence="2">subsp. vulgare</strain>
    </source>
</reference>
<evidence type="ECO:0000313" key="3">
    <source>
        <dbReference type="Proteomes" id="UP000011116"/>
    </source>
</evidence>
<protein>
    <submittedName>
        <fullName evidence="2">Uncharacterized protein</fullName>
    </submittedName>
</protein>
<proteinExistence type="predicted"/>
<reference evidence="2" key="2">
    <citation type="submission" date="2020-10" db="EMBL/GenBank/DDBJ databases">
        <authorList>
            <person name="Scholz U."/>
            <person name="Mascher M."/>
            <person name="Fiebig A."/>
        </authorList>
    </citation>
    <scope>NUCLEOTIDE SEQUENCE [LARGE SCALE GENOMIC DNA]</scope>
    <source>
        <strain evidence="2">cv. Morex</strain>
    </source>
</reference>
<name>A0A8I6XSQ4_HORVV</name>
<reference evidence="3" key="1">
    <citation type="journal article" date="2012" name="Nature">
        <title>A physical, genetic and functional sequence assembly of the barley genome.</title>
        <authorList>
            <consortium name="The International Barley Genome Sequencing Consortium"/>
            <person name="Mayer K.F."/>
            <person name="Waugh R."/>
            <person name="Brown J.W."/>
            <person name="Schulman A."/>
            <person name="Langridge P."/>
            <person name="Platzer M."/>
            <person name="Fincher G.B."/>
            <person name="Muehlbauer G.J."/>
            <person name="Sato K."/>
            <person name="Close T.J."/>
            <person name="Wise R.P."/>
            <person name="Stein N."/>
        </authorList>
    </citation>
    <scope>NUCLEOTIDE SEQUENCE [LARGE SCALE GENOMIC DNA]</scope>
    <source>
        <strain evidence="3">cv. Morex</strain>
    </source>
</reference>
<evidence type="ECO:0000313" key="2">
    <source>
        <dbReference type="EnsemblPlants" id="HORVU.MOREX.r3.5HG0511590.1.CDS1"/>
    </source>
</evidence>
<dbReference type="Proteomes" id="UP000011116">
    <property type="component" value="Chromosome 5H"/>
</dbReference>
<organism evidence="2 3">
    <name type="scientific">Hordeum vulgare subsp. vulgare</name>
    <name type="common">Domesticated barley</name>
    <dbReference type="NCBI Taxonomy" id="112509"/>
    <lineage>
        <taxon>Eukaryota</taxon>
        <taxon>Viridiplantae</taxon>
        <taxon>Streptophyta</taxon>
        <taxon>Embryophyta</taxon>
        <taxon>Tracheophyta</taxon>
        <taxon>Spermatophyta</taxon>
        <taxon>Magnoliopsida</taxon>
        <taxon>Liliopsida</taxon>
        <taxon>Poales</taxon>
        <taxon>Poaceae</taxon>
        <taxon>BOP clade</taxon>
        <taxon>Pooideae</taxon>
        <taxon>Triticodae</taxon>
        <taxon>Triticeae</taxon>
        <taxon>Hordeinae</taxon>
        <taxon>Hordeum</taxon>
    </lineage>
</organism>
<feature type="region of interest" description="Disordered" evidence="1">
    <location>
        <begin position="1"/>
        <end position="93"/>
    </location>
</feature>
<evidence type="ECO:0000256" key="1">
    <source>
        <dbReference type="SAM" id="MobiDB-lite"/>
    </source>
</evidence>
<dbReference type="Gramene" id="HORVU.MOREX.r3.5HG0511590.1">
    <property type="protein sequence ID" value="HORVU.MOREX.r3.5HG0511590.1.CDS1"/>
    <property type="gene ID" value="HORVU.MOREX.r3.5HG0511590"/>
</dbReference>
<dbReference type="Gramene" id="HORVU.MOREX.r2.5HG0424940.1">
    <property type="protein sequence ID" value="HORVU.MOREX.r2.5HG0424940.1.CDS.1"/>
    <property type="gene ID" value="HORVU.MOREX.r2.5HG0424940"/>
</dbReference>
<sequence length="93" mass="10361">METDAPAAGREAKESPDLAPRVPQILGAGLDRHTQSLPMPRPQRHPRVRDPRPGPLPRRSSDRRRYAHGPKIHRAPDPGNRLAIPLRPSPILI</sequence>
<keyword evidence="3" id="KW-1185">Reference proteome</keyword>
<dbReference type="EnsemblPlants" id="HORVU.MOREX.r3.5HG0511590.1">
    <property type="protein sequence ID" value="HORVU.MOREX.r3.5HG0511590.1.CDS1"/>
    <property type="gene ID" value="HORVU.MOREX.r3.5HG0511590"/>
</dbReference>
<accession>A0A8I6XSQ4</accession>
<dbReference type="AlphaFoldDB" id="A0A8I6XSQ4"/>